<dbReference type="SMART" id="SM01134">
    <property type="entry name" value="DeoRC"/>
    <property type="match status" value="1"/>
</dbReference>
<dbReference type="Gene3D" id="3.40.50.1360">
    <property type="match status" value="1"/>
</dbReference>
<gene>
    <name evidence="5" type="ORF">EV207_11095</name>
</gene>
<reference evidence="5 6" key="1">
    <citation type="submission" date="2019-03" db="EMBL/GenBank/DDBJ databases">
        <title>Genomic Encyclopedia of Type Strains, Phase IV (KMG-IV): sequencing the most valuable type-strain genomes for metagenomic binning, comparative biology and taxonomic classification.</title>
        <authorList>
            <person name="Goeker M."/>
        </authorList>
    </citation>
    <scope>NUCLEOTIDE SEQUENCE [LARGE SCALE GENOMIC DNA]</scope>
    <source>
        <strain evidence="5 6">DSM 19377</strain>
    </source>
</reference>
<evidence type="ECO:0000313" key="5">
    <source>
        <dbReference type="EMBL" id="TCP29474.1"/>
    </source>
</evidence>
<dbReference type="InterPro" id="IPR037171">
    <property type="entry name" value="NagB/RpiA_transferase-like"/>
</dbReference>
<accession>A0A4R2P5S1</accession>
<dbReference type="InterPro" id="IPR001034">
    <property type="entry name" value="DeoR_HTH"/>
</dbReference>
<dbReference type="SMART" id="SM00420">
    <property type="entry name" value="HTH_DEOR"/>
    <property type="match status" value="1"/>
</dbReference>
<evidence type="ECO:0000256" key="3">
    <source>
        <dbReference type="ARBA" id="ARBA00023163"/>
    </source>
</evidence>
<comment type="caution">
    <text evidence="5">The sequence shown here is derived from an EMBL/GenBank/DDBJ whole genome shotgun (WGS) entry which is preliminary data.</text>
</comment>
<dbReference type="Pfam" id="PF08220">
    <property type="entry name" value="HTH_DeoR"/>
    <property type="match status" value="1"/>
</dbReference>
<dbReference type="Proteomes" id="UP000295416">
    <property type="component" value="Unassembled WGS sequence"/>
</dbReference>
<organism evidence="5 6">
    <name type="scientific">Scopulibacillus darangshiensis</name>
    <dbReference type="NCBI Taxonomy" id="442528"/>
    <lineage>
        <taxon>Bacteria</taxon>
        <taxon>Bacillati</taxon>
        <taxon>Bacillota</taxon>
        <taxon>Bacilli</taxon>
        <taxon>Bacillales</taxon>
        <taxon>Sporolactobacillaceae</taxon>
        <taxon>Scopulibacillus</taxon>
    </lineage>
</organism>
<keyword evidence="3" id="KW-0804">Transcription</keyword>
<dbReference type="GO" id="GO:0003700">
    <property type="term" value="F:DNA-binding transcription factor activity"/>
    <property type="evidence" value="ECO:0007669"/>
    <property type="project" value="InterPro"/>
</dbReference>
<dbReference type="EMBL" id="SLXK01000010">
    <property type="protein sequence ID" value="TCP29474.1"/>
    <property type="molecule type" value="Genomic_DNA"/>
</dbReference>
<dbReference type="PANTHER" id="PTHR30363:SF44">
    <property type="entry name" value="AGA OPERON TRANSCRIPTIONAL REPRESSOR-RELATED"/>
    <property type="match status" value="1"/>
</dbReference>
<dbReference type="Pfam" id="PF00455">
    <property type="entry name" value="DeoRC"/>
    <property type="match status" value="1"/>
</dbReference>
<dbReference type="GO" id="GO:0003677">
    <property type="term" value="F:DNA binding"/>
    <property type="evidence" value="ECO:0007669"/>
    <property type="project" value="UniProtKB-KW"/>
</dbReference>
<evidence type="ECO:0000259" key="4">
    <source>
        <dbReference type="PROSITE" id="PS51000"/>
    </source>
</evidence>
<protein>
    <submittedName>
        <fullName evidence="5">DeoR family transcriptional regulator</fullName>
    </submittedName>
</protein>
<keyword evidence="6" id="KW-1185">Reference proteome</keyword>
<feature type="domain" description="HTH deoR-type" evidence="4">
    <location>
        <begin position="1"/>
        <end position="56"/>
    </location>
</feature>
<sequence length="267" mass="29691">MAQRRNKIKELVLKEGSVKVSELVKVFQVSEETIRRDLTQLEQEGLLKKNYGGAMLIEKEEKNDNIPPVRQRQNQYSEEKDAIGRRAAELVKDGEIVILDAGSTTWYTARHLKNKNDLTIISNGLNVVDQCSENTTYSVYMLGGKLRRNSMSFVGPQAETELKNYSADYVFLGTSGISLNQGFTSSDLYEAKIKSQMATSGDKIIILADHSKLSKAGLVSFCEFGDIDMLITSELADRAILQQIRQHGVEVIAVPLSVETSNPMAPL</sequence>
<dbReference type="RefSeq" id="WP_165886886.1">
    <property type="nucleotide sequence ID" value="NZ_SLXK01000010.1"/>
</dbReference>
<evidence type="ECO:0000256" key="2">
    <source>
        <dbReference type="ARBA" id="ARBA00023125"/>
    </source>
</evidence>
<evidence type="ECO:0000313" key="6">
    <source>
        <dbReference type="Proteomes" id="UP000295416"/>
    </source>
</evidence>
<evidence type="ECO:0000256" key="1">
    <source>
        <dbReference type="ARBA" id="ARBA00023015"/>
    </source>
</evidence>
<keyword evidence="1" id="KW-0805">Transcription regulation</keyword>
<dbReference type="PROSITE" id="PS51000">
    <property type="entry name" value="HTH_DEOR_2"/>
    <property type="match status" value="1"/>
</dbReference>
<dbReference type="InterPro" id="IPR018356">
    <property type="entry name" value="Tscrpt_reg_HTH_DeoR_CS"/>
</dbReference>
<keyword evidence="2" id="KW-0238">DNA-binding</keyword>
<dbReference type="PANTHER" id="PTHR30363">
    <property type="entry name" value="HTH-TYPE TRANSCRIPTIONAL REGULATOR SRLR-RELATED"/>
    <property type="match status" value="1"/>
</dbReference>
<dbReference type="PROSITE" id="PS00894">
    <property type="entry name" value="HTH_DEOR_1"/>
    <property type="match status" value="1"/>
</dbReference>
<dbReference type="SUPFAM" id="SSF100950">
    <property type="entry name" value="NagB/RpiA/CoA transferase-like"/>
    <property type="match status" value="1"/>
</dbReference>
<dbReference type="InterPro" id="IPR036388">
    <property type="entry name" value="WH-like_DNA-bd_sf"/>
</dbReference>
<dbReference type="InterPro" id="IPR050313">
    <property type="entry name" value="Carb_Metab_HTH_regulators"/>
</dbReference>
<dbReference type="Gene3D" id="1.10.10.10">
    <property type="entry name" value="Winged helix-like DNA-binding domain superfamily/Winged helix DNA-binding domain"/>
    <property type="match status" value="1"/>
</dbReference>
<dbReference type="InterPro" id="IPR014036">
    <property type="entry name" value="DeoR-like_C"/>
</dbReference>
<proteinExistence type="predicted"/>
<dbReference type="SUPFAM" id="SSF46785">
    <property type="entry name" value="Winged helix' DNA-binding domain"/>
    <property type="match status" value="1"/>
</dbReference>
<name>A0A4R2P5S1_9BACL</name>
<dbReference type="PRINTS" id="PR00037">
    <property type="entry name" value="HTHLACR"/>
</dbReference>
<dbReference type="AlphaFoldDB" id="A0A4R2P5S1"/>
<dbReference type="InterPro" id="IPR036390">
    <property type="entry name" value="WH_DNA-bd_sf"/>
</dbReference>